<accession>A0A7J6PBD6</accession>
<organism evidence="2 3">
    <name type="scientific">Perkinsus olseni</name>
    <name type="common">Perkinsus atlanticus</name>
    <dbReference type="NCBI Taxonomy" id="32597"/>
    <lineage>
        <taxon>Eukaryota</taxon>
        <taxon>Sar</taxon>
        <taxon>Alveolata</taxon>
        <taxon>Perkinsozoa</taxon>
        <taxon>Perkinsea</taxon>
        <taxon>Perkinsida</taxon>
        <taxon>Perkinsidae</taxon>
        <taxon>Perkinsus</taxon>
    </lineage>
</organism>
<reference evidence="2 3" key="1">
    <citation type="submission" date="2020-04" db="EMBL/GenBank/DDBJ databases">
        <title>Perkinsus olseni comparative genomics.</title>
        <authorList>
            <person name="Bogema D.R."/>
        </authorList>
    </citation>
    <scope>NUCLEOTIDE SEQUENCE [LARGE SCALE GENOMIC DNA]</scope>
    <source>
        <strain evidence="2">00978-12</strain>
    </source>
</reference>
<dbReference type="OrthoDB" id="414888at2759"/>
<comment type="caution">
    <text evidence="2">The sequence shown here is derived from an EMBL/GenBank/DDBJ whole genome shotgun (WGS) entry which is preliminary data.</text>
</comment>
<evidence type="ECO:0000313" key="3">
    <source>
        <dbReference type="Proteomes" id="UP000541610"/>
    </source>
</evidence>
<dbReference type="EMBL" id="JABANP010000044">
    <property type="protein sequence ID" value="KAF4693514.1"/>
    <property type="molecule type" value="Genomic_DNA"/>
</dbReference>
<name>A0A7J6PBD6_PEROL</name>
<evidence type="ECO:0000313" key="2">
    <source>
        <dbReference type="EMBL" id="KAF4693514.1"/>
    </source>
</evidence>
<feature type="compositionally biased region" description="Basic and acidic residues" evidence="1">
    <location>
        <begin position="167"/>
        <end position="187"/>
    </location>
</feature>
<dbReference type="Pfam" id="PF05811">
    <property type="entry name" value="DUF842"/>
    <property type="match status" value="1"/>
</dbReference>
<feature type="region of interest" description="Disordered" evidence="1">
    <location>
        <begin position="161"/>
        <end position="187"/>
    </location>
</feature>
<dbReference type="Proteomes" id="UP000541610">
    <property type="component" value="Unassembled WGS sequence"/>
</dbReference>
<evidence type="ECO:0000256" key="1">
    <source>
        <dbReference type="SAM" id="MobiDB-lite"/>
    </source>
</evidence>
<proteinExistence type="predicted"/>
<gene>
    <name evidence="2" type="ORF">FOZ60_010696</name>
</gene>
<protein>
    <submittedName>
        <fullName evidence="2">Uncharacterized protein</fullName>
    </submittedName>
</protein>
<dbReference type="InterPro" id="IPR008560">
    <property type="entry name" value="DUF842_euk"/>
</dbReference>
<dbReference type="AlphaFoldDB" id="A0A7J6PBD6"/>
<sequence length="199" mass="22166">MSDEFRNAQSELNAKVEKMTDLIQTRLLKVGRKVAAQTVKCFDTNGDDYKAVERCQQDAAQPAMKLQQELQHDSQAVSNMIQSCVNACMPASGSNSELMSNPDTRKAIEAEFDRCAAKCVRDAMPKFDQLEKTSLASIDRVAKEDRLMRLHHVVYLRPCSSPQGIRRGQDRHQEDDPVGGGDHETETGKCGGKDVCITY</sequence>